<dbReference type="EMBL" id="AP026709">
    <property type="protein sequence ID" value="BDQ38822.1"/>
    <property type="molecule type" value="Genomic_DNA"/>
</dbReference>
<reference evidence="3 4" key="1">
    <citation type="submission" date="2022-08" db="EMBL/GenBank/DDBJ databases">
        <title>Genome Sequence of the sulphate-reducing bacterium, Pseudodesulfovibrio sp. SYK.</title>
        <authorList>
            <person name="Kondo R."/>
            <person name="Kataoka T."/>
        </authorList>
    </citation>
    <scope>NUCLEOTIDE SEQUENCE [LARGE SCALE GENOMIC DNA]</scope>
    <source>
        <strain evidence="3 4">SYK</strain>
    </source>
</reference>
<dbReference type="Pfam" id="PF00497">
    <property type="entry name" value="SBP_bac_3"/>
    <property type="match status" value="1"/>
</dbReference>
<organism evidence="3 4">
    <name type="scientific">Pseudodesulfovibrio nedwellii</name>
    <dbReference type="NCBI Taxonomy" id="2973072"/>
    <lineage>
        <taxon>Bacteria</taxon>
        <taxon>Pseudomonadati</taxon>
        <taxon>Thermodesulfobacteriota</taxon>
        <taxon>Desulfovibrionia</taxon>
        <taxon>Desulfovibrionales</taxon>
        <taxon>Desulfovibrionaceae</taxon>
    </lineage>
</organism>
<dbReference type="PANTHER" id="PTHR35936:SF35">
    <property type="entry name" value="L-CYSTINE-BINDING PROTEIN TCYJ"/>
    <property type="match status" value="1"/>
</dbReference>
<evidence type="ECO:0000313" key="4">
    <source>
        <dbReference type="Proteomes" id="UP001317742"/>
    </source>
</evidence>
<protein>
    <recommendedName>
        <fullName evidence="2">Solute-binding protein family 3/N-terminal domain-containing protein</fullName>
    </recommendedName>
</protein>
<evidence type="ECO:0000259" key="2">
    <source>
        <dbReference type="SMART" id="SM00062"/>
    </source>
</evidence>
<name>A0ABN6S9R9_9BACT</name>
<dbReference type="SUPFAM" id="SSF53850">
    <property type="entry name" value="Periplasmic binding protein-like II"/>
    <property type="match status" value="1"/>
</dbReference>
<dbReference type="Proteomes" id="UP001317742">
    <property type="component" value="Chromosome"/>
</dbReference>
<keyword evidence="1" id="KW-0732">Signal</keyword>
<feature type="domain" description="Solute-binding protein family 3/N-terminal" evidence="2">
    <location>
        <begin position="14"/>
        <end position="228"/>
    </location>
</feature>
<dbReference type="SMART" id="SM00062">
    <property type="entry name" value="PBPb"/>
    <property type="match status" value="1"/>
</dbReference>
<sequence>MILMLCALPAKAEEVVLAYDEYPPLNYTENGKACGEVIDLIREAGQRLGVGTIFIKRPFVRAIQEVEFRGIDGILGVVKTKERQKYLYYPSTGHTQDGPTLFAHTQSGVKVDSLEDTHGLTVGVIRGYQYGDRVLESLTGEIRPVKDGGTLYKMIAERRFDVGLGYSLSGEYYLKKIPGGDQVKPVLMLPALSLYLAFSKKLGSRGLELAESFSEEIDRIKKERTLMQ</sequence>
<dbReference type="PANTHER" id="PTHR35936">
    <property type="entry name" value="MEMBRANE-BOUND LYTIC MUREIN TRANSGLYCOSYLASE F"/>
    <property type="match status" value="1"/>
</dbReference>
<accession>A0ABN6S9R9</accession>
<dbReference type="InterPro" id="IPR001638">
    <property type="entry name" value="Solute-binding_3/MltF_N"/>
</dbReference>
<evidence type="ECO:0000256" key="1">
    <source>
        <dbReference type="ARBA" id="ARBA00022729"/>
    </source>
</evidence>
<evidence type="ECO:0000313" key="3">
    <source>
        <dbReference type="EMBL" id="BDQ38822.1"/>
    </source>
</evidence>
<gene>
    <name evidence="3" type="ORF">SYK_31820</name>
</gene>
<proteinExistence type="predicted"/>
<keyword evidence="4" id="KW-1185">Reference proteome</keyword>
<dbReference type="Gene3D" id="3.40.190.10">
    <property type="entry name" value="Periplasmic binding protein-like II"/>
    <property type="match status" value="2"/>
</dbReference>